<evidence type="ECO:0000313" key="1">
    <source>
        <dbReference type="EMBL" id="MDA0165668.1"/>
    </source>
</evidence>
<dbReference type="Proteomes" id="UP001149140">
    <property type="component" value="Unassembled WGS sequence"/>
</dbReference>
<evidence type="ECO:0000313" key="2">
    <source>
        <dbReference type="Proteomes" id="UP001149140"/>
    </source>
</evidence>
<proteinExistence type="predicted"/>
<dbReference type="AlphaFoldDB" id="A0A9X3N6B6"/>
<name>A0A9X3N6B6_9ACTN</name>
<keyword evidence="2" id="KW-1185">Reference proteome</keyword>
<gene>
    <name evidence="1" type="ORF">OM076_35705</name>
</gene>
<organism evidence="1 2">
    <name type="scientific">Solirubrobacter ginsenosidimutans</name>
    <dbReference type="NCBI Taxonomy" id="490573"/>
    <lineage>
        <taxon>Bacteria</taxon>
        <taxon>Bacillati</taxon>
        <taxon>Actinomycetota</taxon>
        <taxon>Thermoleophilia</taxon>
        <taxon>Solirubrobacterales</taxon>
        <taxon>Solirubrobacteraceae</taxon>
        <taxon>Solirubrobacter</taxon>
    </lineage>
</organism>
<comment type="caution">
    <text evidence="1">The sequence shown here is derived from an EMBL/GenBank/DDBJ whole genome shotgun (WGS) entry which is preliminary data.</text>
</comment>
<reference evidence="1" key="1">
    <citation type="submission" date="2022-10" db="EMBL/GenBank/DDBJ databases">
        <title>The WGS of Solirubrobacter ginsenosidimutans DSM 21036.</title>
        <authorList>
            <person name="Jiang Z."/>
        </authorList>
    </citation>
    <scope>NUCLEOTIDE SEQUENCE</scope>
    <source>
        <strain evidence="1">DSM 21036</strain>
    </source>
</reference>
<protein>
    <submittedName>
        <fullName evidence="1">Uncharacterized protein</fullName>
    </submittedName>
</protein>
<sequence length="87" mass="9430">MTTQTSSAPLPFDCQATLRSWQRTARGVTHRYLDLYAAAVGRFADAEVETTRATNVPALVPLAQSHAALHRDVADAYVTAMRGLIDA</sequence>
<accession>A0A9X3N6B6</accession>
<dbReference type="RefSeq" id="WP_270044928.1">
    <property type="nucleotide sequence ID" value="NZ_JAPDOD010000050.1"/>
</dbReference>
<dbReference type="EMBL" id="JAPDOD010000050">
    <property type="protein sequence ID" value="MDA0165668.1"/>
    <property type="molecule type" value="Genomic_DNA"/>
</dbReference>